<dbReference type="InterPro" id="IPR050584">
    <property type="entry name" value="Cholesterol_7-desaturase"/>
</dbReference>
<keyword evidence="3" id="KW-0001">2Fe-2S</keyword>
<comment type="subcellular location">
    <subcellularLocation>
        <location evidence="1">Membrane</location>
    </subcellularLocation>
</comment>
<keyword evidence="5" id="KW-1133">Transmembrane helix</keyword>
<keyword evidence="2" id="KW-0812">Transmembrane</keyword>
<evidence type="ECO:0000256" key="1">
    <source>
        <dbReference type="ARBA" id="ARBA00004370"/>
    </source>
</evidence>
<dbReference type="EMBL" id="MCGO01000006">
    <property type="protein sequence ID" value="ORY51021.1"/>
    <property type="molecule type" value="Genomic_DNA"/>
</dbReference>
<keyword evidence="7" id="KW-0408">Iron</keyword>
<dbReference type="SUPFAM" id="SSF50022">
    <property type="entry name" value="ISP domain"/>
    <property type="match status" value="1"/>
</dbReference>
<dbReference type="Proteomes" id="UP000193642">
    <property type="component" value="Unassembled WGS sequence"/>
</dbReference>
<evidence type="ECO:0000313" key="12">
    <source>
        <dbReference type="Proteomes" id="UP000193642"/>
    </source>
</evidence>
<proteinExistence type="predicted"/>
<evidence type="ECO:0000256" key="4">
    <source>
        <dbReference type="ARBA" id="ARBA00022723"/>
    </source>
</evidence>
<evidence type="ECO:0000256" key="5">
    <source>
        <dbReference type="ARBA" id="ARBA00022989"/>
    </source>
</evidence>
<dbReference type="PROSITE" id="PS51296">
    <property type="entry name" value="RIESKE"/>
    <property type="match status" value="1"/>
</dbReference>
<dbReference type="Pfam" id="PF00355">
    <property type="entry name" value="Rieske"/>
    <property type="match status" value="1"/>
</dbReference>
<evidence type="ECO:0000256" key="9">
    <source>
        <dbReference type="ARBA" id="ARBA00023136"/>
    </source>
</evidence>
<evidence type="ECO:0000256" key="3">
    <source>
        <dbReference type="ARBA" id="ARBA00022714"/>
    </source>
</evidence>
<dbReference type="InterPro" id="IPR017941">
    <property type="entry name" value="Rieske_2Fe-2S"/>
</dbReference>
<dbReference type="GO" id="GO:0005737">
    <property type="term" value="C:cytoplasm"/>
    <property type="evidence" value="ECO:0007669"/>
    <property type="project" value="TreeGrafter"/>
</dbReference>
<reference evidence="11 12" key="1">
    <citation type="submission" date="2016-07" db="EMBL/GenBank/DDBJ databases">
        <title>Pervasive Adenine N6-methylation of Active Genes in Fungi.</title>
        <authorList>
            <consortium name="DOE Joint Genome Institute"/>
            <person name="Mondo S.J."/>
            <person name="Dannebaum R.O."/>
            <person name="Kuo R.C."/>
            <person name="Labutti K."/>
            <person name="Haridas S."/>
            <person name="Kuo A."/>
            <person name="Salamov A."/>
            <person name="Ahrendt S.R."/>
            <person name="Lipzen A."/>
            <person name="Sullivan W."/>
            <person name="Andreopoulos W.B."/>
            <person name="Clum A."/>
            <person name="Lindquist E."/>
            <person name="Daum C."/>
            <person name="Ramamoorthy G.K."/>
            <person name="Gryganskyi A."/>
            <person name="Culley D."/>
            <person name="Magnuson J.K."/>
            <person name="James T.Y."/>
            <person name="O'Malley M.A."/>
            <person name="Stajich J.E."/>
            <person name="Spatafora J.W."/>
            <person name="Visel A."/>
            <person name="Grigoriev I.V."/>
        </authorList>
    </citation>
    <scope>NUCLEOTIDE SEQUENCE [LARGE SCALE GENOMIC DNA]</scope>
    <source>
        <strain evidence="11 12">JEL800</strain>
    </source>
</reference>
<keyword evidence="6" id="KW-0560">Oxidoreductase</keyword>
<keyword evidence="12" id="KW-1185">Reference proteome</keyword>
<evidence type="ECO:0000313" key="11">
    <source>
        <dbReference type="EMBL" id="ORY51021.1"/>
    </source>
</evidence>
<gene>
    <name evidence="11" type="ORF">BCR33DRAFT_712958</name>
</gene>
<dbReference type="GO" id="GO:0046872">
    <property type="term" value="F:metal ion binding"/>
    <property type="evidence" value="ECO:0007669"/>
    <property type="project" value="UniProtKB-KW"/>
</dbReference>
<keyword evidence="4" id="KW-0479">Metal-binding</keyword>
<dbReference type="Gene3D" id="2.102.10.10">
    <property type="entry name" value="Rieske [2Fe-2S] iron-sulphur domain"/>
    <property type="match status" value="1"/>
</dbReference>
<dbReference type="PANTHER" id="PTHR21266:SF32">
    <property type="entry name" value="CHOLESTEROL 7-DESATURASE NVD"/>
    <property type="match status" value="1"/>
</dbReference>
<evidence type="ECO:0000256" key="2">
    <source>
        <dbReference type="ARBA" id="ARBA00022692"/>
    </source>
</evidence>
<dbReference type="AlphaFoldDB" id="A0A1Y2CVG6"/>
<dbReference type="SUPFAM" id="SSF55961">
    <property type="entry name" value="Bet v1-like"/>
    <property type="match status" value="1"/>
</dbReference>
<comment type="caution">
    <text evidence="11">The sequence shown here is derived from an EMBL/GenBank/DDBJ whole genome shotgun (WGS) entry which is preliminary data.</text>
</comment>
<keyword evidence="9" id="KW-0472">Membrane</keyword>
<dbReference type="GO" id="GO:0016491">
    <property type="term" value="F:oxidoreductase activity"/>
    <property type="evidence" value="ECO:0007669"/>
    <property type="project" value="UniProtKB-KW"/>
</dbReference>
<evidence type="ECO:0000256" key="8">
    <source>
        <dbReference type="ARBA" id="ARBA00023014"/>
    </source>
</evidence>
<feature type="domain" description="Rieske" evidence="10">
    <location>
        <begin position="25"/>
        <end position="120"/>
    </location>
</feature>
<name>A0A1Y2CVG6_9FUNG</name>
<dbReference type="OrthoDB" id="426882at2759"/>
<evidence type="ECO:0000256" key="6">
    <source>
        <dbReference type="ARBA" id="ARBA00023002"/>
    </source>
</evidence>
<dbReference type="Gene3D" id="3.90.380.10">
    <property type="entry name" value="Naphthalene 1,2-dioxygenase Alpha Subunit, Chain A, domain 1"/>
    <property type="match status" value="1"/>
</dbReference>
<keyword evidence="8" id="KW-0411">Iron-sulfur</keyword>
<evidence type="ECO:0000256" key="7">
    <source>
        <dbReference type="ARBA" id="ARBA00023004"/>
    </source>
</evidence>
<sequence length="336" mass="38186">MTIRTQEELEEEYYSESNTDMRNHWYPLLESSALPKGKPIGQHIFGDPIVMYRDPATNEPVALVDKCPHRDVPLSVGRIMDGKLECRFHGWQFETNGVCSKVPSQSRIPGNAKFDGFIWIWPGDKDRAAVSPKPSWYFQEDRPWIHRVGMTSLDIDAFLMNENFLDPVHLNFTHDSTVGKRENATATTISCDFIDRKAEGRGIGIAGKVSTPDRPDLRKQIIHFMPPCIVSVTVVDRFDQTFYCVPTRKGHCNFVYIIMEDYEMLKGLQERLAEGASGMNSPIAADLMIRTFRNWRKKVNGRQDGGPWFKGFSEDMEDLLLEGTHRQVGGGGKGKL</sequence>
<evidence type="ECO:0000259" key="10">
    <source>
        <dbReference type="PROSITE" id="PS51296"/>
    </source>
</evidence>
<protein>
    <submittedName>
        <fullName evidence="11">ISP domain-containing protein</fullName>
    </submittedName>
</protein>
<dbReference type="GO" id="GO:0051537">
    <property type="term" value="F:2 iron, 2 sulfur cluster binding"/>
    <property type="evidence" value="ECO:0007669"/>
    <property type="project" value="UniProtKB-KW"/>
</dbReference>
<accession>A0A1Y2CVG6</accession>
<dbReference type="InterPro" id="IPR036922">
    <property type="entry name" value="Rieske_2Fe-2S_sf"/>
</dbReference>
<dbReference type="PANTHER" id="PTHR21266">
    <property type="entry name" value="IRON-SULFUR DOMAIN CONTAINING PROTEIN"/>
    <property type="match status" value="1"/>
</dbReference>
<organism evidence="11 12">
    <name type="scientific">Rhizoclosmatium globosum</name>
    <dbReference type="NCBI Taxonomy" id="329046"/>
    <lineage>
        <taxon>Eukaryota</taxon>
        <taxon>Fungi</taxon>
        <taxon>Fungi incertae sedis</taxon>
        <taxon>Chytridiomycota</taxon>
        <taxon>Chytridiomycota incertae sedis</taxon>
        <taxon>Chytridiomycetes</taxon>
        <taxon>Chytridiales</taxon>
        <taxon>Chytriomycetaceae</taxon>
        <taxon>Rhizoclosmatium</taxon>
    </lineage>
</organism>
<dbReference type="GO" id="GO:0016020">
    <property type="term" value="C:membrane"/>
    <property type="evidence" value="ECO:0007669"/>
    <property type="project" value="UniProtKB-SubCell"/>
</dbReference>